<dbReference type="EMBL" id="FNET01000022">
    <property type="protein sequence ID" value="SDM47311.1"/>
    <property type="molecule type" value="Genomic_DNA"/>
</dbReference>
<evidence type="ECO:0000259" key="4">
    <source>
        <dbReference type="Pfam" id="PF05426"/>
    </source>
</evidence>
<name>A0A1G9THV2_9PSEU</name>
<dbReference type="Pfam" id="PF05426">
    <property type="entry name" value="Alginate_lyase"/>
    <property type="match status" value="1"/>
</dbReference>
<keyword evidence="2 5" id="KW-0456">Lyase</keyword>
<dbReference type="RefSeq" id="WP_090012595.1">
    <property type="nucleotide sequence ID" value="NZ_FNET01000022.1"/>
</dbReference>
<dbReference type="AlphaFoldDB" id="A0A1G9THV2"/>
<dbReference type="Proteomes" id="UP000199682">
    <property type="component" value="Unassembled WGS sequence"/>
</dbReference>
<gene>
    <name evidence="5" type="ORF">SAMN04488074_12226</name>
</gene>
<evidence type="ECO:0000256" key="1">
    <source>
        <dbReference type="ARBA" id="ARBA00022729"/>
    </source>
</evidence>
<dbReference type="GO" id="GO:0016829">
    <property type="term" value="F:lyase activity"/>
    <property type="evidence" value="ECO:0007669"/>
    <property type="project" value="UniProtKB-KW"/>
</dbReference>
<evidence type="ECO:0000256" key="3">
    <source>
        <dbReference type="SAM" id="SignalP"/>
    </source>
</evidence>
<dbReference type="GO" id="GO:0042597">
    <property type="term" value="C:periplasmic space"/>
    <property type="evidence" value="ECO:0007669"/>
    <property type="project" value="InterPro"/>
</dbReference>
<sequence length="387" mass="42913">MVTRSCTVLIALLASLLVPVTAQAAPATFVHPGVVVSRPQLDFMRTKVLAGAQPWKTAYDRMMASKYADLNRTPKPRAVVECGPVSNPNNGCTDEREDALAAYTLSLAWYVTRDARYATKAIQIMDAWSATIRDHTNSNAPLQTAWSASSWPKAAEIMKHVYRTWPGSARFGTMLRDVYLPEIQNGRAKTNGNWELSMMEASIGIAVFLEDRAAYDRAVSIFRTRIQAFIYLTTDGSLPKTPPGSGIDTRAEIISYWHNQSTFVDGLTQETCRDFAHTAYGLSAASHLAETARHQGQDIWGEIKDRMRHAWGLHTKYQNGAPVPSWLCGGSYRRELGPTPEVSFTALNTRLGIAMTNTKIYTESKRPHGTDNLFIAWETLTHAANPS</sequence>
<organism evidence="5 6">
    <name type="scientific">Lentzea albidocapillata subsp. violacea</name>
    <dbReference type="NCBI Taxonomy" id="128104"/>
    <lineage>
        <taxon>Bacteria</taxon>
        <taxon>Bacillati</taxon>
        <taxon>Actinomycetota</taxon>
        <taxon>Actinomycetes</taxon>
        <taxon>Pseudonocardiales</taxon>
        <taxon>Pseudonocardiaceae</taxon>
        <taxon>Lentzea</taxon>
    </lineage>
</organism>
<protein>
    <submittedName>
        <fullName evidence="5">Alginate lyase</fullName>
    </submittedName>
</protein>
<dbReference type="SUPFAM" id="SSF48230">
    <property type="entry name" value="Chondroitin AC/alginate lyase"/>
    <property type="match status" value="1"/>
</dbReference>
<dbReference type="InterPro" id="IPR008397">
    <property type="entry name" value="Alginate_lyase_dom"/>
</dbReference>
<feature type="domain" description="Alginate lyase" evidence="4">
    <location>
        <begin position="97"/>
        <end position="240"/>
    </location>
</feature>
<proteinExistence type="predicted"/>
<evidence type="ECO:0000256" key="2">
    <source>
        <dbReference type="ARBA" id="ARBA00023239"/>
    </source>
</evidence>
<reference evidence="6" key="1">
    <citation type="submission" date="2016-10" db="EMBL/GenBank/DDBJ databases">
        <authorList>
            <person name="Varghese N."/>
            <person name="Submissions S."/>
        </authorList>
    </citation>
    <scope>NUCLEOTIDE SEQUENCE [LARGE SCALE GENOMIC DNA]</scope>
    <source>
        <strain evidence="6">DSM 44796</strain>
    </source>
</reference>
<evidence type="ECO:0000313" key="6">
    <source>
        <dbReference type="Proteomes" id="UP000199682"/>
    </source>
</evidence>
<accession>A0A1G9THV2</accession>
<feature type="signal peptide" evidence="3">
    <location>
        <begin position="1"/>
        <end position="24"/>
    </location>
</feature>
<dbReference type="InterPro" id="IPR008929">
    <property type="entry name" value="Chondroitin_lyas"/>
</dbReference>
<evidence type="ECO:0000313" key="5">
    <source>
        <dbReference type="EMBL" id="SDM47311.1"/>
    </source>
</evidence>
<dbReference type="Gene3D" id="1.50.10.100">
    <property type="entry name" value="Chondroitin AC/alginate lyase"/>
    <property type="match status" value="1"/>
</dbReference>
<feature type="chain" id="PRO_5011472755" evidence="3">
    <location>
        <begin position="25"/>
        <end position="387"/>
    </location>
</feature>
<keyword evidence="1 3" id="KW-0732">Signal</keyword>